<protein>
    <submittedName>
        <fullName evidence="1">Uncharacterized protein</fullName>
    </submittedName>
</protein>
<reference evidence="1" key="1">
    <citation type="submission" date="2023-07" db="EMBL/GenBank/DDBJ databases">
        <title>Black Yeasts Isolated from many extreme environments.</title>
        <authorList>
            <person name="Coleine C."/>
            <person name="Stajich J.E."/>
            <person name="Selbmann L."/>
        </authorList>
    </citation>
    <scope>NUCLEOTIDE SEQUENCE</scope>
    <source>
        <strain evidence="1">CCFEE 5714</strain>
    </source>
</reference>
<accession>A0ACC3NW89</accession>
<keyword evidence="2" id="KW-1185">Reference proteome</keyword>
<comment type="caution">
    <text evidence="1">The sequence shown here is derived from an EMBL/GenBank/DDBJ whole genome shotgun (WGS) entry which is preliminary data.</text>
</comment>
<evidence type="ECO:0000313" key="2">
    <source>
        <dbReference type="Proteomes" id="UP001281147"/>
    </source>
</evidence>
<organism evidence="1 2">
    <name type="scientific">Vermiconidia calcicola</name>
    <dbReference type="NCBI Taxonomy" id="1690605"/>
    <lineage>
        <taxon>Eukaryota</taxon>
        <taxon>Fungi</taxon>
        <taxon>Dikarya</taxon>
        <taxon>Ascomycota</taxon>
        <taxon>Pezizomycotina</taxon>
        <taxon>Dothideomycetes</taxon>
        <taxon>Dothideomycetidae</taxon>
        <taxon>Mycosphaerellales</taxon>
        <taxon>Extremaceae</taxon>
        <taxon>Vermiconidia</taxon>
    </lineage>
</organism>
<name>A0ACC3NW89_9PEZI</name>
<sequence>MSRLLTLPAELRNRIYDFALPNGETLLYQSLSPPLSRTCSILRKETFSIFRANNTFIGYLSDFTSGPSGHSPLQTDAQEFGDSFTQKVDLIKLFCRGEDHKTFDHHNESGLAVHFKVRGEEFEWEIREVVRKEGEFRIQLAPLQLLGDPEVIADAMKIAANSQATMEEILGRKLVQRAAIVGILSGGVPRWPDLNECADRASDLVALQTPDGRRWEIYWSTNPQTCGAGVLEEGWERTLLRS</sequence>
<evidence type="ECO:0000313" key="1">
    <source>
        <dbReference type="EMBL" id="KAK3723732.1"/>
    </source>
</evidence>
<dbReference type="EMBL" id="JAUTXU010000008">
    <property type="protein sequence ID" value="KAK3723732.1"/>
    <property type="molecule type" value="Genomic_DNA"/>
</dbReference>
<dbReference type="Proteomes" id="UP001281147">
    <property type="component" value="Unassembled WGS sequence"/>
</dbReference>
<gene>
    <name evidence="1" type="ORF">LTR37_001613</name>
</gene>
<proteinExistence type="predicted"/>